<dbReference type="RefSeq" id="WP_020988437.1">
    <property type="nucleotide sequence ID" value="NZ_MCRM02000011.1"/>
</dbReference>
<reference evidence="2" key="1">
    <citation type="submission" date="2018-01" db="EMBL/GenBank/DDBJ databases">
        <title>Genomic characterization of Leptospira inadai serogroup Lyme isolated from captured rat in Brazil and comparative analysis with human reference strain.</title>
        <authorList>
            <person name="Moreno L.Z."/>
            <person name="Loureiro A.P."/>
            <person name="Miraglia F."/>
            <person name="Kremer F.S."/>
            <person name="Eslabao M.R."/>
            <person name="Dellagostin O.A."/>
            <person name="Lilenbaum W."/>
            <person name="Moreno A.M."/>
        </authorList>
    </citation>
    <scope>NUCLEOTIDE SEQUENCE [LARGE SCALE GENOMIC DNA]</scope>
    <source>
        <strain evidence="2">M34/99</strain>
    </source>
</reference>
<dbReference type="PANTHER" id="PTHR31435">
    <property type="entry name" value="PROTEIN NATD1"/>
    <property type="match status" value="1"/>
</dbReference>
<dbReference type="CDD" id="cd04301">
    <property type="entry name" value="NAT_SF"/>
    <property type="match status" value="1"/>
</dbReference>
<evidence type="ECO:0000313" key="2">
    <source>
        <dbReference type="EMBL" id="PNV74669.1"/>
    </source>
</evidence>
<keyword evidence="3" id="KW-1185">Reference proteome</keyword>
<dbReference type="Proteomes" id="UP000094669">
    <property type="component" value="Unassembled WGS sequence"/>
</dbReference>
<dbReference type="PROSITE" id="PS51729">
    <property type="entry name" value="GNAT_YJDJ"/>
    <property type="match status" value="1"/>
</dbReference>
<accession>A0ABX4YHK1</accession>
<dbReference type="PANTHER" id="PTHR31435:SF9">
    <property type="entry name" value="PROTEIN NATD1"/>
    <property type="match status" value="1"/>
</dbReference>
<dbReference type="EMBL" id="MCRM02000011">
    <property type="protein sequence ID" value="PNV74669.1"/>
    <property type="molecule type" value="Genomic_DNA"/>
</dbReference>
<organism evidence="2 3">
    <name type="scientific">Leptospira inadai serovar Lyme</name>
    <dbReference type="NCBI Taxonomy" id="293084"/>
    <lineage>
        <taxon>Bacteria</taxon>
        <taxon>Pseudomonadati</taxon>
        <taxon>Spirochaetota</taxon>
        <taxon>Spirochaetia</taxon>
        <taxon>Leptospirales</taxon>
        <taxon>Leptospiraceae</taxon>
        <taxon>Leptospira</taxon>
    </lineage>
</organism>
<evidence type="ECO:0000313" key="3">
    <source>
        <dbReference type="Proteomes" id="UP000094669"/>
    </source>
</evidence>
<protein>
    <submittedName>
        <fullName evidence="2">N-acetyltransferase</fullName>
    </submittedName>
</protein>
<sequence>MNVVKHDEQAHTFVLIQDGFEAHLDYNEIGKEVWNLTHTFVPGSLRGKGLASVLVKTALDAARKSGKKIIPSCSYVETYLKRNPDYSDLISE</sequence>
<gene>
    <name evidence="2" type="ORF">BES34_011840</name>
</gene>
<dbReference type="SUPFAM" id="SSF55729">
    <property type="entry name" value="Acyl-CoA N-acyltransferases (Nat)"/>
    <property type="match status" value="1"/>
</dbReference>
<proteinExistence type="predicted"/>
<evidence type="ECO:0000259" key="1">
    <source>
        <dbReference type="PROSITE" id="PS51729"/>
    </source>
</evidence>
<name>A0ABX4YHK1_9LEPT</name>
<dbReference type="InterPro" id="IPR016181">
    <property type="entry name" value="Acyl_CoA_acyltransferase"/>
</dbReference>
<dbReference type="Pfam" id="PF14542">
    <property type="entry name" value="Acetyltransf_CG"/>
    <property type="match status" value="1"/>
</dbReference>
<feature type="domain" description="N-acetyltransferase" evidence="1">
    <location>
        <begin position="5"/>
        <end position="91"/>
    </location>
</feature>
<dbReference type="InterPro" id="IPR031165">
    <property type="entry name" value="GNAT_YJDJ"/>
</dbReference>
<dbReference type="Gene3D" id="3.40.630.30">
    <property type="match status" value="1"/>
</dbReference>
<comment type="caution">
    <text evidence="2">The sequence shown here is derived from an EMBL/GenBank/DDBJ whole genome shotgun (WGS) entry which is preliminary data.</text>
</comment>
<dbReference type="InterPro" id="IPR045057">
    <property type="entry name" value="Gcn5-rel_NAT"/>
</dbReference>